<dbReference type="GO" id="GO:0016491">
    <property type="term" value="F:oxidoreductase activity"/>
    <property type="evidence" value="ECO:0007669"/>
    <property type="project" value="UniProtKB-KW"/>
</dbReference>
<dbReference type="GO" id="GO:0005634">
    <property type="term" value="C:nucleus"/>
    <property type="evidence" value="ECO:0007669"/>
    <property type="project" value="TreeGrafter"/>
</dbReference>
<keyword evidence="3" id="KW-0560">Oxidoreductase</keyword>
<dbReference type="EMBL" id="JAPDMZ010000064">
    <property type="protein sequence ID" value="KAK0552329.1"/>
    <property type="molecule type" value="Genomic_DNA"/>
</dbReference>
<evidence type="ECO:0000256" key="3">
    <source>
        <dbReference type="ARBA" id="ARBA00023002"/>
    </source>
</evidence>
<feature type="domain" description="NmrA-like" evidence="4">
    <location>
        <begin position="10"/>
        <end position="296"/>
    </location>
</feature>
<accession>A0AAN6GQJ6</accession>
<comment type="caution">
    <text evidence="5">The sequence shown here is derived from an EMBL/GenBank/DDBJ whole genome shotgun (WGS) entry which is preliminary data.</text>
</comment>
<sequence>MSPTALQENKPLVAVVAATGSQGTASIQGLCHSGLFRVRALVRDAGSERTQAMLKTVQDAKVQPEIVVAHLNQPETLSKAFAGVDAVYAYTTPGDGEDEVTLGRNIVDACAANDVKWLIWSSTPDSVEISKGKYQIDAYDDKVKIEKYIESRGIQATYVYFGAFFENILKYHYIHTTPSPTEHGEVDIGIAAPIHAVDKPSEWTSVDHDLGPIVTALAAAGLGLLPGISADKVLYRHNVTCTGYLSWQEMEDTMRKVLGRRVTHKVLTEDELQKIGLDYAVKIFKLADEFDPFQRTAGVPDPLVADLLKQTQQFIGNGDVKDAIALDDFESWARRNLVPYIANAEADLAKEG</sequence>
<dbReference type="InterPro" id="IPR036291">
    <property type="entry name" value="NAD(P)-bd_dom_sf"/>
</dbReference>
<dbReference type="SUPFAM" id="SSF51735">
    <property type="entry name" value="NAD(P)-binding Rossmann-fold domains"/>
    <property type="match status" value="1"/>
</dbReference>
<dbReference type="PANTHER" id="PTHR42748:SF30">
    <property type="entry name" value="NMRA-LIKE DOMAIN-CONTAINING PROTEIN"/>
    <property type="match status" value="1"/>
</dbReference>
<keyword evidence="2" id="KW-0521">NADP</keyword>
<dbReference type="Gene3D" id="3.40.50.720">
    <property type="entry name" value="NAD(P)-binding Rossmann-like Domain"/>
    <property type="match status" value="1"/>
</dbReference>
<organism evidence="5 6">
    <name type="scientific">Tilletia horrida</name>
    <dbReference type="NCBI Taxonomy" id="155126"/>
    <lineage>
        <taxon>Eukaryota</taxon>
        <taxon>Fungi</taxon>
        <taxon>Dikarya</taxon>
        <taxon>Basidiomycota</taxon>
        <taxon>Ustilaginomycotina</taxon>
        <taxon>Exobasidiomycetes</taxon>
        <taxon>Tilletiales</taxon>
        <taxon>Tilletiaceae</taxon>
        <taxon>Tilletia</taxon>
    </lineage>
</organism>
<dbReference type="Proteomes" id="UP001176517">
    <property type="component" value="Unassembled WGS sequence"/>
</dbReference>
<evidence type="ECO:0000313" key="5">
    <source>
        <dbReference type="EMBL" id="KAK0552329.1"/>
    </source>
</evidence>
<evidence type="ECO:0000256" key="2">
    <source>
        <dbReference type="ARBA" id="ARBA00022857"/>
    </source>
</evidence>
<protein>
    <recommendedName>
        <fullName evidence="4">NmrA-like domain-containing protein</fullName>
    </recommendedName>
</protein>
<dbReference type="InterPro" id="IPR051164">
    <property type="entry name" value="NmrA-like_oxidored"/>
</dbReference>
<evidence type="ECO:0000259" key="4">
    <source>
        <dbReference type="Pfam" id="PF05368"/>
    </source>
</evidence>
<dbReference type="PANTHER" id="PTHR42748">
    <property type="entry name" value="NITROGEN METABOLITE REPRESSION PROTEIN NMRA FAMILY MEMBER"/>
    <property type="match status" value="1"/>
</dbReference>
<proteinExistence type="inferred from homology"/>
<dbReference type="Pfam" id="PF05368">
    <property type="entry name" value="NmrA"/>
    <property type="match status" value="1"/>
</dbReference>
<gene>
    <name evidence="5" type="ORF">OC846_002930</name>
</gene>
<dbReference type="AlphaFoldDB" id="A0AAN6GQJ6"/>
<keyword evidence="6" id="KW-1185">Reference proteome</keyword>
<dbReference type="InterPro" id="IPR008030">
    <property type="entry name" value="NmrA-like"/>
</dbReference>
<dbReference type="Gene3D" id="3.90.25.10">
    <property type="entry name" value="UDP-galactose 4-epimerase, domain 1"/>
    <property type="match status" value="1"/>
</dbReference>
<reference evidence="5" key="1">
    <citation type="journal article" date="2023" name="PhytoFront">
        <title>Draft Genome Resources of Seven Strains of Tilletia horrida, Causal Agent of Kernel Smut of Rice.</title>
        <authorList>
            <person name="Khanal S."/>
            <person name="Antony Babu S."/>
            <person name="Zhou X.G."/>
        </authorList>
    </citation>
    <scope>NUCLEOTIDE SEQUENCE</scope>
    <source>
        <strain evidence="5">TX6</strain>
    </source>
</reference>
<comment type="similarity">
    <text evidence="1">Belongs to the NmrA-type oxidoreductase family.</text>
</comment>
<evidence type="ECO:0000256" key="1">
    <source>
        <dbReference type="ARBA" id="ARBA00006328"/>
    </source>
</evidence>
<evidence type="ECO:0000313" key="6">
    <source>
        <dbReference type="Proteomes" id="UP001176517"/>
    </source>
</evidence>
<name>A0AAN6GQJ6_9BASI</name>